<organism evidence="1">
    <name type="scientific">Brassica oleracea</name>
    <name type="common">Wild cabbage</name>
    <dbReference type="NCBI Taxonomy" id="3712"/>
    <lineage>
        <taxon>Eukaryota</taxon>
        <taxon>Viridiplantae</taxon>
        <taxon>Streptophyta</taxon>
        <taxon>Embryophyta</taxon>
        <taxon>Tracheophyta</taxon>
        <taxon>Spermatophyta</taxon>
        <taxon>Magnoliopsida</taxon>
        <taxon>eudicotyledons</taxon>
        <taxon>Gunneridae</taxon>
        <taxon>Pentapetalae</taxon>
        <taxon>rosids</taxon>
        <taxon>malvids</taxon>
        <taxon>Brassicales</taxon>
        <taxon>Brassicaceae</taxon>
        <taxon>Brassiceae</taxon>
        <taxon>Brassica</taxon>
    </lineage>
</organism>
<evidence type="ECO:0000313" key="1">
    <source>
        <dbReference type="EMBL" id="VDD09426.1"/>
    </source>
</evidence>
<accession>A0A3P6C2K6</accession>
<gene>
    <name evidence="1" type="ORF">BOLC4T24877H</name>
</gene>
<dbReference type="AlphaFoldDB" id="A0A3P6C2K6"/>
<sequence>MLPSLSINSLIRKQQNNLWDDLKLSHCRERSHLRLLSLLLRLHLHLKSSHGQAVASRWTFELNLQLLAIVSKPLLQVYNSKWRPKKKKIEDKSSSTF</sequence>
<proteinExistence type="predicted"/>
<name>A0A3P6C2K6_BRAOL</name>
<reference evidence="1" key="1">
    <citation type="submission" date="2018-11" db="EMBL/GenBank/DDBJ databases">
        <authorList>
            <consortium name="Genoscope - CEA"/>
            <person name="William W."/>
        </authorList>
    </citation>
    <scope>NUCLEOTIDE SEQUENCE</scope>
</reference>
<protein>
    <submittedName>
        <fullName evidence="1">Uncharacterized protein</fullName>
    </submittedName>
</protein>
<dbReference type="EMBL" id="LR031873">
    <property type="protein sequence ID" value="VDD09426.1"/>
    <property type="molecule type" value="Genomic_DNA"/>
</dbReference>